<comment type="caution">
    <text evidence="2">The sequence shown here is derived from an EMBL/GenBank/DDBJ whole genome shotgun (WGS) entry which is preliminary data.</text>
</comment>
<gene>
    <name evidence="2" type="ORF">Rhopal_007501-T1</name>
</gene>
<evidence type="ECO:0000313" key="2">
    <source>
        <dbReference type="EMBL" id="GJN94421.1"/>
    </source>
</evidence>
<feature type="transmembrane region" description="Helical" evidence="1">
    <location>
        <begin position="75"/>
        <end position="98"/>
    </location>
</feature>
<dbReference type="InterPro" id="IPR046513">
    <property type="entry name" value="DUF6691"/>
</dbReference>
<organism evidence="2 3">
    <name type="scientific">Rhodotorula paludigena</name>
    <dbReference type="NCBI Taxonomy" id="86838"/>
    <lineage>
        <taxon>Eukaryota</taxon>
        <taxon>Fungi</taxon>
        <taxon>Dikarya</taxon>
        <taxon>Basidiomycota</taxon>
        <taxon>Pucciniomycotina</taxon>
        <taxon>Microbotryomycetes</taxon>
        <taxon>Sporidiobolales</taxon>
        <taxon>Sporidiobolaceae</taxon>
        <taxon>Rhodotorula</taxon>
    </lineage>
</organism>
<evidence type="ECO:0000313" key="3">
    <source>
        <dbReference type="Proteomes" id="UP001342314"/>
    </source>
</evidence>
<keyword evidence="1" id="KW-1133">Transmembrane helix</keyword>
<keyword evidence="1" id="KW-0472">Membrane</keyword>
<proteinExistence type="predicted"/>
<keyword evidence="3" id="KW-1185">Reference proteome</keyword>
<evidence type="ECO:0000256" key="1">
    <source>
        <dbReference type="SAM" id="Phobius"/>
    </source>
</evidence>
<reference evidence="2 3" key="1">
    <citation type="submission" date="2021-12" db="EMBL/GenBank/DDBJ databases">
        <title>High titer production of polyol ester of fatty acids by Rhodotorula paludigena BS15 towards product separation-free biomass refinery.</title>
        <authorList>
            <person name="Mano J."/>
            <person name="Ono H."/>
            <person name="Tanaka T."/>
            <person name="Naito K."/>
            <person name="Sushida H."/>
            <person name="Ike M."/>
            <person name="Tokuyasu K."/>
            <person name="Kitaoka M."/>
        </authorList>
    </citation>
    <scope>NUCLEOTIDE SEQUENCE [LARGE SCALE GENOMIC DNA]</scope>
    <source>
        <strain evidence="2 3">BS15</strain>
    </source>
</reference>
<dbReference type="AlphaFoldDB" id="A0AAV5GY43"/>
<dbReference type="EMBL" id="BQKY01000017">
    <property type="protein sequence ID" value="GJN94421.1"/>
    <property type="molecule type" value="Genomic_DNA"/>
</dbReference>
<keyword evidence="1" id="KW-0812">Transmembrane</keyword>
<accession>A0AAV5GY43</accession>
<dbReference type="Pfam" id="PF20398">
    <property type="entry name" value="DUF6691"/>
    <property type="match status" value="1"/>
</dbReference>
<name>A0AAV5GY43_9BASI</name>
<feature type="transmembrane region" description="Helical" evidence="1">
    <location>
        <begin position="110"/>
        <end position="129"/>
    </location>
</feature>
<dbReference type="Proteomes" id="UP001342314">
    <property type="component" value="Unassembled WGS sequence"/>
</dbReference>
<sequence length="130" mass="13081">MTSPSKVISFFYVPLPVPSALAVPAGAAWDPSLAMVALGGLLPNMLVWQKIKGWKKPLKREVWNVPRGGNVDGKLLAGAALFGVGWGLMGICPGPLFAVLGAGTGVGGSSIPVFAGAFAAGGLVAGRVLA</sequence>
<protein>
    <recommendedName>
        <fullName evidence="4">YeeE/YedE family protein</fullName>
    </recommendedName>
</protein>
<evidence type="ECO:0008006" key="4">
    <source>
        <dbReference type="Google" id="ProtNLM"/>
    </source>
</evidence>